<dbReference type="GO" id="GO:0003676">
    <property type="term" value="F:nucleic acid binding"/>
    <property type="evidence" value="ECO:0007669"/>
    <property type="project" value="InterPro"/>
</dbReference>
<keyword evidence="2" id="KW-0548">Nucleotidyltransferase</keyword>
<dbReference type="EMBL" id="BKCJ011132724">
    <property type="protein sequence ID" value="GFC91599.1"/>
    <property type="molecule type" value="Genomic_DNA"/>
</dbReference>
<dbReference type="PROSITE" id="PS50994">
    <property type="entry name" value="INTEGRASE"/>
    <property type="match status" value="1"/>
</dbReference>
<protein>
    <submittedName>
        <fullName evidence="2">Putative reverse transcriptase domain-containing protein</fullName>
    </submittedName>
</protein>
<evidence type="ECO:0000313" key="2">
    <source>
        <dbReference type="EMBL" id="GFC91599.1"/>
    </source>
</evidence>
<dbReference type="InterPro" id="IPR056924">
    <property type="entry name" value="SH3_Tf2-1"/>
</dbReference>
<evidence type="ECO:0000259" key="1">
    <source>
        <dbReference type="PROSITE" id="PS50994"/>
    </source>
</evidence>
<dbReference type="PANTHER" id="PTHR46148:SF59">
    <property type="entry name" value="NUCLEOTIDYLTRANSFERASE, RIBONUCLEASE H"/>
    <property type="match status" value="1"/>
</dbReference>
<dbReference type="GO" id="GO:0003964">
    <property type="term" value="F:RNA-directed DNA polymerase activity"/>
    <property type="evidence" value="ECO:0007669"/>
    <property type="project" value="UniProtKB-KW"/>
</dbReference>
<feature type="non-terminal residue" evidence="2">
    <location>
        <position position="192"/>
    </location>
</feature>
<name>A0A699S2E1_TANCI</name>
<organism evidence="2">
    <name type="scientific">Tanacetum cinerariifolium</name>
    <name type="common">Dalmatian daisy</name>
    <name type="synonym">Chrysanthemum cinerariifolium</name>
    <dbReference type="NCBI Taxonomy" id="118510"/>
    <lineage>
        <taxon>Eukaryota</taxon>
        <taxon>Viridiplantae</taxon>
        <taxon>Streptophyta</taxon>
        <taxon>Embryophyta</taxon>
        <taxon>Tracheophyta</taxon>
        <taxon>Spermatophyta</taxon>
        <taxon>Magnoliopsida</taxon>
        <taxon>eudicotyledons</taxon>
        <taxon>Gunneridae</taxon>
        <taxon>Pentapetalae</taxon>
        <taxon>asterids</taxon>
        <taxon>campanulids</taxon>
        <taxon>Asterales</taxon>
        <taxon>Asteraceae</taxon>
        <taxon>Asteroideae</taxon>
        <taxon>Anthemideae</taxon>
        <taxon>Anthemidinae</taxon>
        <taxon>Tanacetum</taxon>
    </lineage>
</organism>
<gene>
    <name evidence="2" type="ORF">Tci_863569</name>
</gene>
<sequence length="192" mass="22084">MDKLARIYLKEVVTRHRIPVSIISDRDPRFASNFWRSLQNALGTRLDMSTAYHPETDGQSERTIQTLEDMLLGEAQILGPELIQETTEKIVQIKQGMQAARDRQKSYADLKRKPMEFQVGDKVMLKVSPWKGVVRFGKRGKLNPRYVVPFKVLERVGDVAYKIDLPKELSRVHNTFHVSNLKKCHADEPLAV</sequence>
<dbReference type="AlphaFoldDB" id="A0A699S2E1"/>
<reference evidence="2" key="1">
    <citation type="journal article" date="2019" name="Sci. Rep.">
        <title>Draft genome of Tanacetum cinerariifolium, the natural source of mosquito coil.</title>
        <authorList>
            <person name="Yamashiro T."/>
            <person name="Shiraishi A."/>
            <person name="Satake H."/>
            <person name="Nakayama K."/>
        </authorList>
    </citation>
    <scope>NUCLEOTIDE SEQUENCE</scope>
</reference>
<dbReference type="Pfam" id="PF24626">
    <property type="entry name" value="SH3_Tf2-1"/>
    <property type="match status" value="1"/>
</dbReference>
<accession>A0A699S2E1</accession>
<dbReference type="SUPFAM" id="SSF53098">
    <property type="entry name" value="Ribonuclease H-like"/>
    <property type="match status" value="1"/>
</dbReference>
<feature type="domain" description="Integrase catalytic" evidence="1">
    <location>
        <begin position="1"/>
        <end position="122"/>
    </location>
</feature>
<dbReference type="InterPro" id="IPR001584">
    <property type="entry name" value="Integrase_cat-core"/>
</dbReference>
<dbReference type="GO" id="GO:0015074">
    <property type="term" value="P:DNA integration"/>
    <property type="evidence" value="ECO:0007669"/>
    <property type="project" value="InterPro"/>
</dbReference>
<dbReference type="PANTHER" id="PTHR46148">
    <property type="entry name" value="CHROMO DOMAIN-CONTAINING PROTEIN"/>
    <property type="match status" value="1"/>
</dbReference>
<dbReference type="Gene3D" id="3.30.420.10">
    <property type="entry name" value="Ribonuclease H-like superfamily/Ribonuclease H"/>
    <property type="match status" value="1"/>
</dbReference>
<dbReference type="InterPro" id="IPR036397">
    <property type="entry name" value="RNaseH_sf"/>
</dbReference>
<dbReference type="InterPro" id="IPR012337">
    <property type="entry name" value="RNaseH-like_sf"/>
</dbReference>
<keyword evidence="2" id="KW-0695">RNA-directed DNA polymerase</keyword>
<keyword evidence="2" id="KW-0808">Transferase</keyword>
<proteinExistence type="predicted"/>
<comment type="caution">
    <text evidence="2">The sequence shown here is derived from an EMBL/GenBank/DDBJ whole genome shotgun (WGS) entry which is preliminary data.</text>
</comment>